<accession>A0AA36G456</accession>
<name>A0AA36G456_9BILA</name>
<protein>
    <submittedName>
        <fullName evidence="1">Uncharacterized protein</fullName>
    </submittedName>
</protein>
<keyword evidence="2" id="KW-1185">Reference proteome</keyword>
<organism evidence="1 2">
    <name type="scientific">Mesorhabditis spiculigera</name>
    <dbReference type="NCBI Taxonomy" id="96644"/>
    <lineage>
        <taxon>Eukaryota</taxon>
        <taxon>Metazoa</taxon>
        <taxon>Ecdysozoa</taxon>
        <taxon>Nematoda</taxon>
        <taxon>Chromadorea</taxon>
        <taxon>Rhabditida</taxon>
        <taxon>Rhabditina</taxon>
        <taxon>Rhabditomorpha</taxon>
        <taxon>Rhabditoidea</taxon>
        <taxon>Rhabditidae</taxon>
        <taxon>Mesorhabditinae</taxon>
        <taxon>Mesorhabditis</taxon>
    </lineage>
</organism>
<sequence length="257" mass="28716">MSSWLWPTGYENLPGSESARAYAAAPTMPSRLSEGAKRTVQRHLQSNEFSNRRVPCPPGLQMPKVVPDSPPRQEWVCETTAFSQLRLSDLVDDGHKQKEDISAPQVTMATRPEQPTPRSCFNYSSTQLREIGKTVVSDPEAPISILLRRHALFKDTFKRLVFGKSPSNTTQSCSPVTPLTGFKTNASSADRSLPAASDTQQIIEKARKVRAYFKDMGPEEASYIYYGIRNDPDAFMPGKAWEALARLCKIKYEAARE</sequence>
<gene>
    <name evidence="1" type="ORF">MSPICULIGERA_LOCUS16541</name>
</gene>
<dbReference type="AlphaFoldDB" id="A0AA36G456"/>
<dbReference type="EMBL" id="CATQJA010002653">
    <property type="protein sequence ID" value="CAJ0578282.1"/>
    <property type="molecule type" value="Genomic_DNA"/>
</dbReference>
<proteinExistence type="predicted"/>
<dbReference type="Proteomes" id="UP001177023">
    <property type="component" value="Unassembled WGS sequence"/>
</dbReference>
<comment type="caution">
    <text evidence="1">The sequence shown here is derived from an EMBL/GenBank/DDBJ whole genome shotgun (WGS) entry which is preliminary data.</text>
</comment>
<reference evidence="1" key="1">
    <citation type="submission" date="2023-06" db="EMBL/GenBank/DDBJ databases">
        <authorList>
            <person name="Delattre M."/>
        </authorList>
    </citation>
    <scope>NUCLEOTIDE SEQUENCE</scope>
    <source>
        <strain evidence="1">AF72</strain>
    </source>
</reference>
<feature type="non-terminal residue" evidence="1">
    <location>
        <position position="1"/>
    </location>
</feature>
<evidence type="ECO:0000313" key="2">
    <source>
        <dbReference type="Proteomes" id="UP001177023"/>
    </source>
</evidence>
<evidence type="ECO:0000313" key="1">
    <source>
        <dbReference type="EMBL" id="CAJ0578282.1"/>
    </source>
</evidence>